<keyword evidence="3 6" id="KW-0812">Transmembrane</keyword>
<feature type="transmembrane region" description="Helical" evidence="6">
    <location>
        <begin position="229"/>
        <end position="250"/>
    </location>
</feature>
<reference evidence="8" key="1">
    <citation type="submission" date="2016-10" db="EMBL/GenBank/DDBJ databases">
        <authorList>
            <person name="Varghese N."/>
            <person name="Submissions S."/>
        </authorList>
    </citation>
    <scope>NUCLEOTIDE SEQUENCE [LARGE SCALE GENOMIC DNA]</scope>
    <source>
        <strain evidence="8">CGMCC 4.3147</strain>
    </source>
</reference>
<feature type="transmembrane region" description="Helical" evidence="6">
    <location>
        <begin position="262"/>
        <end position="287"/>
    </location>
</feature>
<feature type="transmembrane region" description="Helical" evidence="6">
    <location>
        <begin position="45"/>
        <end position="63"/>
    </location>
</feature>
<protein>
    <submittedName>
        <fullName evidence="7">Predicted PurR-regulated permease PerM</fullName>
    </submittedName>
</protein>
<feature type="transmembrane region" description="Helical" evidence="6">
    <location>
        <begin position="75"/>
        <end position="100"/>
    </location>
</feature>
<dbReference type="RefSeq" id="WP_091045123.1">
    <property type="nucleotide sequence ID" value="NZ_FNGF01000002.1"/>
</dbReference>
<keyword evidence="4 6" id="KW-1133">Transmembrane helix</keyword>
<dbReference type="Proteomes" id="UP000198662">
    <property type="component" value="Unassembled WGS sequence"/>
</dbReference>
<evidence type="ECO:0000256" key="2">
    <source>
        <dbReference type="ARBA" id="ARBA00009773"/>
    </source>
</evidence>
<dbReference type="EMBL" id="FNGF01000002">
    <property type="protein sequence ID" value="SDK78888.1"/>
    <property type="molecule type" value="Genomic_DNA"/>
</dbReference>
<dbReference type="InterPro" id="IPR002549">
    <property type="entry name" value="AI-2E-like"/>
</dbReference>
<dbReference type="AlphaFoldDB" id="A0A1G9ES31"/>
<keyword evidence="5 6" id="KW-0472">Membrane</keyword>
<evidence type="ECO:0000256" key="3">
    <source>
        <dbReference type="ARBA" id="ARBA00022692"/>
    </source>
</evidence>
<gene>
    <name evidence="7" type="ORF">SAMN05216298_1365</name>
</gene>
<proteinExistence type="inferred from homology"/>
<organism evidence="7 8">
    <name type="scientific">Glycomyces sambucus</name>
    <dbReference type="NCBI Taxonomy" id="380244"/>
    <lineage>
        <taxon>Bacteria</taxon>
        <taxon>Bacillati</taxon>
        <taxon>Actinomycetota</taxon>
        <taxon>Actinomycetes</taxon>
        <taxon>Glycomycetales</taxon>
        <taxon>Glycomycetaceae</taxon>
        <taxon>Glycomyces</taxon>
    </lineage>
</organism>
<accession>A0A1G9ES31</accession>
<evidence type="ECO:0000256" key="5">
    <source>
        <dbReference type="ARBA" id="ARBA00023136"/>
    </source>
</evidence>
<dbReference type="PANTHER" id="PTHR21716:SF62">
    <property type="entry name" value="TRANSPORT PROTEIN YDBI-RELATED"/>
    <property type="match status" value="1"/>
</dbReference>
<evidence type="ECO:0000256" key="4">
    <source>
        <dbReference type="ARBA" id="ARBA00022989"/>
    </source>
</evidence>
<evidence type="ECO:0000256" key="1">
    <source>
        <dbReference type="ARBA" id="ARBA00004141"/>
    </source>
</evidence>
<sequence length="352" mass="36646">MADKPGLPLRRSLSQSPPIAAGALFGLGLAIAYALVWSLQELSTVITALVVAVFLAVGLERIISPMVRRGMPRWLAMTILLFGIFLVLCGGIAAIIPALVRETAQFVENVPDYYQTLMNSKLAAQFGGESGLLERAQGVLTAGNLTKALGGVAGGAASAASGLVWTVTTILLTVFILASYSQLRQGTLRLVAASKRDQTGRILDGILKQVGAYLIGALAIGLVAGISSWIFMAIVGIPYGALLALLVALLDLIPQIGATIGAVVVTLVALAVSPMTAVASAIFFIAYQQLENWVIYPTVMRSAVKVSNLAAIVAVLVGGTLFGVVGVVLSVPIYAAIRLIGKELVLPRLDNS</sequence>
<evidence type="ECO:0000313" key="7">
    <source>
        <dbReference type="EMBL" id="SDK78888.1"/>
    </source>
</evidence>
<name>A0A1G9ES31_9ACTN</name>
<dbReference type="PANTHER" id="PTHR21716">
    <property type="entry name" value="TRANSMEMBRANE PROTEIN"/>
    <property type="match status" value="1"/>
</dbReference>
<evidence type="ECO:0000256" key="6">
    <source>
        <dbReference type="SAM" id="Phobius"/>
    </source>
</evidence>
<dbReference type="OrthoDB" id="4016357at2"/>
<dbReference type="STRING" id="380244.SAMN05216298_1365"/>
<evidence type="ECO:0000313" key="8">
    <source>
        <dbReference type="Proteomes" id="UP000198662"/>
    </source>
</evidence>
<feature type="transmembrane region" description="Helical" evidence="6">
    <location>
        <begin position="162"/>
        <end position="181"/>
    </location>
</feature>
<dbReference type="GO" id="GO:0055085">
    <property type="term" value="P:transmembrane transport"/>
    <property type="evidence" value="ECO:0007669"/>
    <property type="project" value="TreeGrafter"/>
</dbReference>
<comment type="subcellular location">
    <subcellularLocation>
        <location evidence="1">Membrane</location>
        <topology evidence="1">Multi-pass membrane protein</topology>
    </subcellularLocation>
</comment>
<dbReference type="GO" id="GO:0016020">
    <property type="term" value="C:membrane"/>
    <property type="evidence" value="ECO:0007669"/>
    <property type="project" value="UniProtKB-SubCell"/>
</dbReference>
<feature type="transmembrane region" description="Helical" evidence="6">
    <location>
        <begin position="307"/>
        <end position="337"/>
    </location>
</feature>
<keyword evidence="8" id="KW-1185">Reference proteome</keyword>
<comment type="similarity">
    <text evidence="2">Belongs to the autoinducer-2 exporter (AI-2E) (TC 2.A.86) family.</text>
</comment>
<feature type="transmembrane region" description="Helical" evidence="6">
    <location>
        <begin position="20"/>
        <end position="39"/>
    </location>
</feature>
<feature type="transmembrane region" description="Helical" evidence="6">
    <location>
        <begin position="202"/>
        <end position="223"/>
    </location>
</feature>
<dbReference type="Pfam" id="PF01594">
    <property type="entry name" value="AI-2E_transport"/>
    <property type="match status" value="1"/>
</dbReference>